<proteinExistence type="predicted"/>
<dbReference type="AlphaFoldDB" id="A0AAE0CJL4"/>
<dbReference type="Pfam" id="PF24583">
    <property type="entry name" value="DUF7610"/>
    <property type="match status" value="1"/>
</dbReference>
<protein>
    <recommendedName>
        <fullName evidence="3">DUF7610 domain-containing protein</fullName>
    </recommendedName>
</protein>
<accession>A0AAE0CJL4</accession>
<dbReference type="InterPro" id="IPR056029">
    <property type="entry name" value="DUF7610"/>
</dbReference>
<feature type="domain" description="DUF7610" evidence="3">
    <location>
        <begin position="9"/>
        <end position="86"/>
    </location>
</feature>
<keyword evidence="2" id="KW-0812">Transmembrane</keyword>
<dbReference type="Proteomes" id="UP001280121">
    <property type="component" value="Unassembled WGS sequence"/>
</dbReference>
<dbReference type="EMBL" id="JANJYI010000004">
    <property type="protein sequence ID" value="KAK2653546.1"/>
    <property type="molecule type" value="Genomic_DNA"/>
</dbReference>
<gene>
    <name evidence="4" type="ORF">Ddye_013402</name>
</gene>
<keyword evidence="5" id="KW-1185">Reference proteome</keyword>
<evidence type="ECO:0000313" key="5">
    <source>
        <dbReference type="Proteomes" id="UP001280121"/>
    </source>
</evidence>
<evidence type="ECO:0000256" key="1">
    <source>
        <dbReference type="SAM" id="MobiDB-lite"/>
    </source>
</evidence>
<feature type="compositionally biased region" description="Basic and acidic residues" evidence="1">
    <location>
        <begin position="115"/>
        <end position="126"/>
    </location>
</feature>
<keyword evidence="2" id="KW-0472">Membrane</keyword>
<evidence type="ECO:0000259" key="3">
    <source>
        <dbReference type="Pfam" id="PF24583"/>
    </source>
</evidence>
<keyword evidence="2" id="KW-1133">Transmembrane helix</keyword>
<organism evidence="4 5">
    <name type="scientific">Dipteronia dyeriana</name>
    <dbReference type="NCBI Taxonomy" id="168575"/>
    <lineage>
        <taxon>Eukaryota</taxon>
        <taxon>Viridiplantae</taxon>
        <taxon>Streptophyta</taxon>
        <taxon>Embryophyta</taxon>
        <taxon>Tracheophyta</taxon>
        <taxon>Spermatophyta</taxon>
        <taxon>Magnoliopsida</taxon>
        <taxon>eudicotyledons</taxon>
        <taxon>Gunneridae</taxon>
        <taxon>Pentapetalae</taxon>
        <taxon>rosids</taxon>
        <taxon>malvids</taxon>
        <taxon>Sapindales</taxon>
        <taxon>Sapindaceae</taxon>
        <taxon>Hippocastanoideae</taxon>
        <taxon>Acereae</taxon>
        <taxon>Dipteronia</taxon>
    </lineage>
</organism>
<comment type="caution">
    <text evidence="4">The sequence shown here is derived from an EMBL/GenBank/DDBJ whole genome shotgun (WGS) entry which is preliminary data.</text>
</comment>
<feature type="transmembrane region" description="Helical" evidence="2">
    <location>
        <begin position="167"/>
        <end position="185"/>
    </location>
</feature>
<name>A0AAE0CJL4_9ROSI</name>
<evidence type="ECO:0000313" key="4">
    <source>
        <dbReference type="EMBL" id="KAK2653546.1"/>
    </source>
</evidence>
<reference evidence="4" key="1">
    <citation type="journal article" date="2023" name="Plant J.">
        <title>Genome sequences and population genomics provide insights into the demographic history, inbreeding, and mutation load of two 'living fossil' tree species of Dipteronia.</title>
        <authorList>
            <person name="Feng Y."/>
            <person name="Comes H.P."/>
            <person name="Chen J."/>
            <person name="Zhu S."/>
            <person name="Lu R."/>
            <person name="Zhang X."/>
            <person name="Li P."/>
            <person name="Qiu J."/>
            <person name="Olsen K.M."/>
            <person name="Qiu Y."/>
        </authorList>
    </citation>
    <scope>NUCLEOTIDE SEQUENCE</scope>
    <source>
        <strain evidence="4">KIB01</strain>
    </source>
</reference>
<feature type="region of interest" description="Disordered" evidence="1">
    <location>
        <begin position="106"/>
        <end position="127"/>
    </location>
</feature>
<evidence type="ECO:0000256" key="2">
    <source>
        <dbReference type="SAM" id="Phobius"/>
    </source>
</evidence>
<sequence length="205" mass="23460">MAKRSYSILQKKLQELETQLTGAFSLPPEAPYRHFYSQEIDQKFVFLNTLLSAEIASTSPKKPFNLNHISQRVMDLEAEFRDWDNDDDNVRDSTIVDDHDHHNFETGSTCSYHNNNDDHVDNHDKEDTDDDVVAESFSGGEEQVVKSTSREENNNNKRVRVCSAGKYVVVMASGVVIGMALMVRFSGCFQYNYFNHNTNRLLIPT</sequence>